<reference evidence="1 2" key="1">
    <citation type="submission" date="2008-10" db="EMBL/GenBank/DDBJ databases">
        <title>Draft genome sequence of Bacteroides dorei (DSM 17855).</title>
        <authorList>
            <person name="Sudarsanam P."/>
            <person name="Ley R."/>
            <person name="Guruge J."/>
            <person name="Turnbaugh P.J."/>
            <person name="Mahowald M."/>
            <person name="Liep D."/>
            <person name="Gordon J."/>
        </authorList>
    </citation>
    <scope>NUCLEOTIDE SEQUENCE [LARGE SCALE GENOMIC DNA]</scope>
    <source>
        <strain evidence="1 2">DSM 17855</strain>
    </source>
</reference>
<organism evidence="1 2">
    <name type="scientific">Phocaeicola dorei DSM 17855</name>
    <dbReference type="NCBI Taxonomy" id="483217"/>
    <lineage>
        <taxon>Bacteria</taxon>
        <taxon>Pseudomonadati</taxon>
        <taxon>Bacteroidota</taxon>
        <taxon>Bacteroidia</taxon>
        <taxon>Bacteroidales</taxon>
        <taxon>Bacteroidaceae</taxon>
        <taxon>Phocaeicola</taxon>
    </lineage>
</organism>
<dbReference type="EMBL" id="ABWZ01000081">
    <property type="protein sequence ID" value="EEB23025.1"/>
    <property type="molecule type" value="Genomic_DNA"/>
</dbReference>
<accession>B6W4N5</accession>
<name>B6W4N5_9BACT</name>
<gene>
    <name evidence="1" type="ORF">BACDOR_04536</name>
</gene>
<evidence type="ECO:0000313" key="1">
    <source>
        <dbReference type="EMBL" id="EEB23025.1"/>
    </source>
</evidence>
<dbReference type="AlphaFoldDB" id="B6W4N5"/>
<evidence type="ECO:0000313" key="2">
    <source>
        <dbReference type="Proteomes" id="UP000004849"/>
    </source>
</evidence>
<proteinExistence type="predicted"/>
<sequence>MLSTNIYVNVIDYKINKELHQNKKNRYFSQAIFYITLLFLL</sequence>
<dbReference type="Proteomes" id="UP000004849">
    <property type="component" value="Unassembled WGS sequence"/>
</dbReference>
<protein>
    <submittedName>
        <fullName evidence="1">Uncharacterized protein</fullName>
    </submittedName>
</protein>
<dbReference type="HOGENOM" id="CLU_3265565_0_0_10"/>
<reference evidence="1 2" key="2">
    <citation type="submission" date="2008-10" db="EMBL/GenBank/DDBJ databases">
        <authorList>
            <person name="Fulton L."/>
            <person name="Clifton S."/>
            <person name="Fulton B."/>
            <person name="Xu J."/>
            <person name="Minx P."/>
            <person name="Pepin K.H."/>
            <person name="Johnson M."/>
            <person name="Thiruvilangam P."/>
            <person name="Bhonagiri V."/>
            <person name="Nash W.E."/>
            <person name="Mardis E.R."/>
            <person name="Wilson R.K."/>
        </authorList>
    </citation>
    <scope>NUCLEOTIDE SEQUENCE [LARGE SCALE GENOMIC DNA]</scope>
    <source>
        <strain evidence="1 2">DSM 17855</strain>
    </source>
</reference>